<name>A0AB34K5Z9_PRYPA</name>
<dbReference type="Proteomes" id="UP001515480">
    <property type="component" value="Unassembled WGS sequence"/>
</dbReference>
<feature type="transmembrane region" description="Helical" evidence="2">
    <location>
        <begin position="58"/>
        <end position="75"/>
    </location>
</feature>
<feature type="region of interest" description="Disordered" evidence="1">
    <location>
        <begin position="532"/>
        <end position="566"/>
    </location>
</feature>
<keyword evidence="2" id="KW-0472">Membrane</keyword>
<comment type="caution">
    <text evidence="3">The sequence shown here is derived from an EMBL/GenBank/DDBJ whole genome shotgun (WGS) entry which is preliminary data.</text>
</comment>
<feature type="transmembrane region" description="Helical" evidence="2">
    <location>
        <begin position="29"/>
        <end position="46"/>
    </location>
</feature>
<accession>A0AB34K5Z9</accession>
<evidence type="ECO:0000313" key="3">
    <source>
        <dbReference type="EMBL" id="KAL1529710.1"/>
    </source>
</evidence>
<feature type="transmembrane region" description="Helical" evidence="2">
    <location>
        <begin position="147"/>
        <end position="169"/>
    </location>
</feature>
<dbReference type="InterPro" id="IPR038770">
    <property type="entry name" value="Na+/solute_symporter_sf"/>
</dbReference>
<feature type="transmembrane region" description="Helical" evidence="2">
    <location>
        <begin position="329"/>
        <end position="348"/>
    </location>
</feature>
<feature type="transmembrane region" description="Helical" evidence="2">
    <location>
        <begin position="416"/>
        <end position="438"/>
    </location>
</feature>
<dbReference type="EMBL" id="JBGBPQ010000001">
    <property type="protein sequence ID" value="KAL1529710.1"/>
    <property type="molecule type" value="Genomic_DNA"/>
</dbReference>
<protein>
    <recommendedName>
        <fullName evidence="5">Cation/H+ exchanger domain-containing protein</fullName>
    </recommendedName>
</protein>
<evidence type="ECO:0000256" key="1">
    <source>
        <dbReference type="SAM" id="MobiDB-lite"/>
    </source>
</evidence>
<feature type="transmembrane region" description="Helical" evidence="2">
    <location>
        <begin position="181"/>
        <end position="200"/>
    </location>
</feature>
<feature type="transmembrane region" description="Helical" evidence="2">
    <location>
        <begin position="82"/>
        <end position="101"/>
    </location>
</feature>
<feature type="transmembrane region" description="Helical" evidence="2">
    <location>
        <begin position="290"/>
        <end position="309"/>
    </location>
</feature>
<gene>
    <name evidence="3" type="ORF">AB1Y20_000649</name>
</gene>
<dbReference type="Gene3D" id="1.20.1530.20">
    <property type="match status" value="1"/>
</dbReference>
<feature type="transmembrane region" description="Helical" evidence="2">
    <location>
        <begin position="221"/>
        <end position="241"/>
    </location>
</feature>
<feature type="transmembrane region" description="Helical" evidence="2">
    <location>
        <begin position="253"/>
        <end position="278"/>
    </location>
</feature>
<evidence type="ECO:0000313" key="4">
    <source>
        <dbReference type="Proteomes" id="UP001515480"/>
    </source>
</evidence>
<evidence type="ECO:0008006" key="5">
    <source>
        <dbReference type="Google" id="ProtNLM"/>
    </source>
</evidence>
<feature type="transmembrane region" description="Helical" evidence="2">
    <location>
        <begin position="6"/>
        <end position="24"/>
    </location>
</feature>
<evidence type="ECO:0000256" key="2">
    <source>
        <dbReference type="SAM" id="Phobius"/>
    </source>
</evidence>
<feature type="transmembrane region" description="Helical" evidence="2">
    <location>
        <begin position="107"/>
        <end position="127"/>
    </location>
</feature>
<proteinExistence type="predicted"/>
<organism evidence="3 4">
    <name type="scientific">Prymnesium parvum</name>
    <name type="common">Toxic golden alga</name>
    <dbReference type="NCBI Taxonomy" id="97485"/>
    <lineage>
        <taxon>Eukaryota</taxon>
        <taxon>Haptista</taxon>
        <taxon>Haptophyta</taxon>
        <taxon>Prymnesiophyceae</taxon>
        <taxon>Prymnesiales</taxon>
        <taxon>Prymnesiaceae</taxon>
        <taxon>Prymnesium</taxon>
    </lineage>
</organism>
<keyword evidence="2" id="KW-0812">Transmembrane</keyword>
<dbReference type="PANTHER" id="PTHR31102:SF1">
    <property type="entry name" value="CATION_H+ EXCHANGER DOMAIN-CONTAINING PROTEIN"/>
    <property type="match status" value="1"/>
</dbReference>
<reference evidence="3 4" key="1">
    <citation type="journal article" date="2024" name="Science">
        <title>Giant polyketide synthase enzymes in the biosynthesis of giant marine polyether toxins.</title>
        <authorList>
            <person name="Fallon T.R."/>
            <person name="Shende V.V."/>
            <person name="Wierzbicki I.H."/>
            <person name="Pendleton A.L."/>
            <person name="Watervoot N.F."/>
            <person name="Auber R.P."/>
            <person name="Gonzalez D.J."/>
            <person name="Wisecaver J.H."/>
            <person name="Moore B.S."/>
        </authorList>
    </citation>
    <scope>NUCLEOTIDE SEQUENCE [LARGE SCALE GENOMIC DNA]</scope>
    <source>
        <strain evidence="3 4">12B1</strain>
    </source>
</reference>
<dbReference type="PANTHER" id="PTHR31102">
    <property type="match status" value="1"/>
</dbReference>
<sequence>MAEYPFTFALAYLLIVGSVSRALFVSLRLPGAVGLILSGMLLSHFMQQELYEARDTLQELAFFLVLLAAGFEISLPDIKPYVLVMACLPLALEMVAIALTACYTLGFTAVQGATLATSVCALGDGLVIPKMLEMVKQYNGHPLPKMVFLWAPLEASIVLTTFGIVQGLAHAAEEPEKPTSTIVAAATLNVVLTLLFSLALGKFASFLISRRTELVLNDRQVFNGTNIEALVLVCGIVLAAFSVGQPKSEDGGAFIPIGITPGPAISSELCVIATCASFSHVMRQSEADTGLLHGIEQALSGVWVVGQIVLFSMLGSKTDPSVFAQSGKILPIMFAGLAARFFGVLLGISLTQSVRTCSAGCPHCRMSNALSTIPDALFCFLATLPRATIQGALAGIPMARGFFSNESNSWEVNHTIAAAGKLYIVILSIFGSLALEFLGPRLLELSEGWGQMHDALREVEQTRFEYGWTSRLQALLSGSVRVPMLTLMSEDAEPLPKRLEEEERSIILDAGTPFHRPEKSVLARGMSARTLGEISSPRSARGRTRSLSGHQRRSQDFLSSDGYCQM</sequence>
<dbReference type="InterPro" id="IPR051843">
    <property type="entry name" value="CPA1_transporter"/>
</dbReference>
<dbReference type="AlphaFoldDB" id="A0AB34K5Z9"/>
<keyword evidence="2" id="KW-1133">Transmembrane helix</keyword>
<keyword evidence="4" id="KW-1185">Reference proteome</keyword>